<comment type="catalytic activity">
    <reaction evidence="4">
        <text>a 2'-deoxycytidine in DNA + S-adenosyl-L-methionine = a 5-methyl-2'-deoxycytidine in DNA + S-adenosyl-L-homocysteine + H(+)</text>
        <dbReference type="Rhea" id="RHEA:13681"/>
        <dbReference type="Rhea" id="RHEA-COMP:11369"/>
        <dbReference type="Rhea" id="RHEA-COMP:11370"/>
        <dbReference type="ChEBI" id="CHEBI:15378"/>
        <dbReference type="ChEBI" id="CHEBI:57856"/>
        <dbReference type="ChEBI" id="CHEBI:59789"/>
        <dbReference type="ChEBI" id="CHEBI:85452"/>
        <dbReference type="ChEBI" id="CHEBI:85454"/>
        <dbReference type="EC" id="2.1.1.37"/>
    </reaction>
</comment>
<dbReference type="GO" id="GO:0003886">
    <property type="term" value="F:DNA (cytosine-5-)-methyltransferase activity"/>
    <property type="evidence" value="ECO:0007669"/>
    <property type="project" value="UniProtKB-EC"/>
</dbReference>
<dbReference type="InterPro" id="IPR001525">
    <property type="entry name" value="C5_MeTfrase"/>
</dbReference>
<dbReference type="AlphaFoldDB" id="V6HWP9"/>
<proteinExistence type="predicted"/>
<evidence type="ECO:0000256" key="2">
    <source>
        <dbReference type="ARBA" id="ARBA00022679"/>
    </source>
</evidence>
<organism evidence="6 7">
    <name type="scientific">Leptospira alexanderi serovar Manhao 3 str. L 60</name>
    <dbReference type="NCBI Taxonomy" id="1049759"/>
    <lineage>
        <taxon>Bacteria</taxon>
        <taxon>Pseudomonadati</taxon>
        <taxon>Spirochaetota</taxon>
        <taxon>Spirochaetia</taxon>
        <taxon>Leptospirales</taxon>
        <taxon>Leptospiraceae</taxon>
        <taxon>Leptospira</taxon>
    </lineage>
</organism>
<keyword evidence="7" id="KW-1185">Reference proteome</keyword>
<keyword evidence="2" id="KW-0808">Transferase</keyword>
<sequence>MFRIICEVRPKFVFVENSPMLTKRGLDRVLRDLASVGFNAEWGVLGADNAGAPHIRKRIWILAYSGRLRWGRNLAREIKRNRRREKTSLGASTAVMLKGSGPRPEAMADSYSFRKQQPEGDFEKKRRRTCDRSKEVSDTNRVDGHGRRSTSSAISFKPETGIPKCEWWESEPEVGRVVNGMANRLDQLRALGNGQVPEVVRLA</sequence>
<gene>
    <name evidence="6" type="ORF">LEP1GSC062_4321</name>
</gene>
<feature type="compositionally biased region" description="Basic and acidic residues" evidence="5">
    <location>
        <begin position="116"/>
        <end position="146"/>
    </location>
</feature>
<protein>
    <submittedName>
        <fullName evidence="6">C-5 cytosine-specific DNA methylase domain protein</fullName>
    </submittedName>
</protein>
<dbReference type="InterPro" id="IPR029063">
    <property type="entry name" value="SAM-dependent_MTases_sf"/>
</dbReference>
<reference evidence="6" key="1">
    <citation type="submission" date="2013-05" db="EMBL/GenBank/DDBJ databases">
        <authorList>
            <person name="Harkins D.M."/>
            <person name="Durkin A.S."/>
            <person name="Brinkac L.M."/>
            <person name="Haft D.H."/>
            <person name="Selengut J.D."/>
            <person name="Sanka R."/>
            <person name="DePew J."/>
            <person name="Purushe J."/>
            <person name="Hartskeerl R.A."/>
            <person name="Ahmed A."/>
            <person name="van der Linden H."/>
            <person name="Goris M.G.A."/>
            <person name="Vinetz J.M."/>
            <person name="Sutton G.G."/>
            <person name="Nierman W.C."/>
            <person name="Fouts D.E."/>
        </authorList>
    </citation>
    <scope>NUCLEOTIDE SEQUENCE [LARGE SCALE GENOMIC DNA]</scope>
    <source>
        <strain evidence="6">L 60</strain>
    </source>
</reference>
<dbReference type="Pfam" id="PF00145">
    <property type="entry name" value="DNA_methylase"/>
    <property type="match status" value="1"/>
</dbReference>
<dbReference type="EMBL" id="AHMT02000050">
    <property type="protein sequence ID" value="EQA61412.1"/>
    <property type="molecule type" value="Genomic_DNA"/>
</dbReference>
<accession>V6HWP9</accession>
<evidence type="ECO:0000256" key="4">
    <source>
        <dbReference type="ARBA" id="ARBA00047422"/>
    </source>
</evidence>
<evidence type="ECO:0000256" key="3">
    <source>
        <dbReference type="ARBA" id="ARBA00022747"/>
    </source>
</evidence>
<evidence type="ECO:0000313" key="7">
    <source>
        <dbReference type="Proteomes" id="UP000018747"/>
    </source>
</evidence>
<evidence type="ECO:0000256" key="5">
    <source>
        <dbReference type="SAM" id="MobiDB-lite"/>
    </source>
</evidence>
<dbReference type="Proteomes" id="UP000018747">
    <property type="component" value="Unassembled WGS sequence"/>
</dbReference>
<dbReference type="GO" id="GO:0032259">
    <property type="term" value="P:methylation"/>
    <property type="evidence" value="ECO:0007669"/>
    <property type="project" value="UniProtKB-KW"/>
</dbReference>
<keyword evidence="3" id="KW-0680">Restriction system</keyword>
<name>V6HWP9_9LEPT</name>
<feature type="region of interest" description="Disordered" evidence="5">
    <location>
        <begin position="95"/>
        <end position="156"/>
    </location>
</feature>
<dbReference type="SUPFAM" id="SSF53335">
    <property type="entry name" value="S-adenosyl-L-methionine-dependent methyltransferases"/>
    <property type="match status" value="1"/>
</dbReference>
<keyword evidence="1 6" id="KW-0489">Methyltransferase</keyword>
<evidence type="ECO:0000256" key="1">
    <source>
        <dbReference type="ARBA" id="ARBA00022603"/>
    </source>
</evidence>
<evidence type="ECO:0000313" key="6">
    <source>
        <dbReference type="EMBL" id="EQA61412.1"/>
    </source>
</evidence>
<dbReference type="GO" id="GO:0009307">
    <property type="term" value="P:DNA restriction-modification system"/>
    <property type="evidence" value="ECO:0007669"/>
    <property type="project" value="UniProtKB-KW"/>
</dbReference>
<comment type="caution">
    <text evidence="6">The sequence shown here is derived from an EMBL/GenBank/DDBJ whole genome shotgun (WGS) entry which is preliminary data.</text>
</comment>
<dbReference type="Gene3D" id="3.40.50.150">
    <property type="entry name" value="Vaccinia Virus protein VP39"/>
    <property type="match status" value="1"/>
</dbReference>